<name>S9QX96_CYSF2</name>
<dbReference type="InterPro" id="IPR044119">
    <property type="entry name" value="Adenylation_LigC-like"/>
</dbReference>
<dbReference type="Pfam" id="PF04679">
    <property type="entry name" value="DNA_ligase_A_C"/>
    <property type="match status" value="1"/>
</dbReference>
<evidence type="ECO:0000313" key="8">
    <source>
        <dbReference type="Proteomes" id="UP000011682"/>
    </source>
</evidence>
<dbReference type="GO" id="GO:0003910">
    <property type="term" value="F:DNA ligase (ATP) activity"/>
    <property type="evidence" value="ECO:0007669"/>
    <property type="project" value="UniProtKB-EC"/>
</dbReference>
<dbReference type="PANTHER" id="PTHR45674:SF4">
    <property type="entry name" value="DNA LIGASE 1"/>
    <property type="match status" value="1"/>
</dbReference>
<comment type="similarity">
    <text evidence="1">Belongs to the ATP-dependent DNA ligase family.</text>
</comment>
<dbReference type="SUPFAM" id="SSF50249">
    <property type="entry name" value="Nucleic acid-binding proteins"/>
    <property type="match status" value="1"/>
</dbReference>
<comment type="catalytic activity">
    <reaction evidence="4">
        <text>ATP + (deoxyribonucleotide)n-3'-hydroxyl + 5'-phospho-(deoxyribonucleotide)m = (deoxyribonucleotide)n+m + AMP + diphosphate.</text>
        <dbReference type="EC" id="6.5.1.1"/>
    </reaction>
</comment>
<dbReference type="InterPro" id="IPR012310">
    <property type="entry name" value="DNA_ligase_ATP-dep_cent"/>
</dbReference>
<dbReference type="InterPro" id="IPR012309">
    <property type="entry name" value="DNA_ligase_ATP-dep_C"/>
</dbReference>
<dbReference type="eggNOG" id="COG1793">
    <property type="taxonomic scope" value="Bacteria"/>
</dbReference>
<sequence length="408" mass="45985">MGPTTGRVGPARRSRPSRSLGKQASAAGTPLLRVARHSAQAQLSFMKLPVMPPVSPMLASLVREIPGEGEVLYEPKWDGFRAIVYRDGDEIILGSRNERPMTRYFPELVESLRTHLPRRCVVDGEIVIVGEDGGLDFDALLQRIHPAASRIRKLSVETPASFVAFDLLALDKRDLRPRPFHERRKLLEKALAGVRAPIHLTPATRSREVAEAWFRRFEGAGLDGVVVKPLALPYLEGKREMYKVKHERTADCVVGGFRWHKDGQGIGSLVLGLHDEQGTLHHAGVATGFTAKQRVELAKKLEPYRKRAMETHPWREWAEVEDDAVRMPGAQSRWSAQRDLSWEPVRPELVVEVAYDHMQGMRFRHATHLRRWRPDRTPRSCTYAQLERSVPAELVEVFASGLEGATAH</sequence>
<gene>
    <name evidence="7" type="ORF">D187_001076</name>
</gene>
<dbReference type="GO" id="GO:0006310">
    <property type="term" value="P:DNA recombination"/>
    <property type="evidence" value="ECO:0007669"/>
    <property type="project" value="InterPro"/>
</dbReference>
<dbReference type="CDD" id="cd07905">
    <property type="entry name" value="Adenylation_DNA_ligase_LigC"/>
    <property type="match status" value="1"/>
</dbReference>
<dbReference type="Proteomes" id="UP000011682">
    <property type="component" value="Unassembled WGS sequence"/>
</dbReference>
<dbReference type="PROSITE" id="PS00697">
    <property type="entry name" value="DNA_LIGASE_A1"/>
    <property type="match status" value="1"/>
</dbReference>
<dbReference type="Gene3D" id="2.40.50.140">
    <property type="entry name" value="Nucleic acid-binding proteins"/>
    <property type="match status" value="1"/>
</dbReference>
<dbReference type="CDD" id="cd07970">
    <property type="entry name" value="OBF_DNA_ligase_LigC"/>
    <property type="match status" value="1"/>
</dbReference>
<dbReference type="InterPro" id="IPR016059">
    <property type="entry name" value="DNA_ligase_ATP-dep_CS"/>
</dbReference>
<dbReference type="AlphaFoldDB" id="S9QX96"/>
<comment type="caution">
    <text evidence="7">The sequence shown here is derived from an EMBL/GenBank/DDBJ whole genome shotgun (WGS) entry which is preliminary data.</text>
</comment>
<dbReference type="PROSITE" id="PS50160">
    <property type="entry name" value="DNA_LIGASE_A3"/>
    <property type="match status" value="1"/>
</dbReference>
<dbReference type="GO" id="GO:0005524">
    <property type="term" value="F:ATP binding"/>
    <property type="evidence" value="ECO:0007669"/>
    <property type="project" value="InterPro"/>
</dbReference>
<dbReference type="PANTHER" id="PTHR45674">
    <property type="entry name" value="DNA LIGASE 1/3 FAMILY MEMBER"/>
    <property type="match status" value="1"/>
</dbReference>
<evidence type="ECO:0000313" key="7">
    <source>
        <dbReference type="EMBL" id="EPX61293.1"/>
    </source>
</evidence>
<dbReference type="GO" id="GO:0006281">
    <property type="term" value="P:DNA repair"/>
    <property type="evidence" value="ECO:0007669"/>
    <property type="project" value="InterPro"/>
</dbReference>
<evidence type="ECO:0000256" key="3">
    <source>
        <dbReference type="ARBA" id="ARBA00022598"/>
    </source>
</evidence>
<feature type="domain" description="ATP-dependent DNA ligase family profile" evidence="6">
    <location>
        <begin position="153"/>
        <end position="278"/>
    </location>
</feature>
<accession>S9QX96</accession>
<dbReference type="NCBIfam" id="NF006078">
    <property type="entry name" value="PRK08224.1"/>
    <property type="match status" value="1"/>
</dbReference>
<evidence type="ECO:0000256" key="5">
    <source>
        <dbReference type="SAM" id="MobiDB-lite"/>
    </source>
</evidence>
<dbReference type="InterPro" id="IPR012340">
    <property type="entry name" value="NA-bd_OB-fold"/>
</dbReference>
<dbReference type="EC" id="6.5.1.1" evidence="2"/>
<protein>
    <recommendedName>
        <fullName evidence="2">DNA ligase (ATP)</fullName>
        <ecNumber evidence="2">6.5.1.1</ecNumber>
    </recommendedName>
</protein>
<dbReference type="EMBL" id="ANAH02000010">
    <property type="protein sequence ID" value="EPX61293.1"/>
    <property type="molecule type" value="Genomic_DNA"/>
</dbReference>
<feature type="region of interest" description="Disordered" evidence="5">
    <location>
        <begin position="1"/>
        <end position="27"/>
    </location>
</feature>
<proteinExistence type="inferred from homology"/>
<evidence type="ECO:0000259" key="6">
    <source>
        <dbReference type="PROSITE" id="PS50160"/>
    </source>
</evidence>
<reference evidence="7" key="1">
    <citation type="submission" date="2013-05" db="EMBL/GenBank/DDBJ databases">
        <title>Genome assembly of Cystobacter fuscus DSM 2262.</title>
        <authorList>
            <person name="Sharma G."/>
            <person name="Khatri I."/>
            <person name="Kaur C."/>
            <person name="Mayilraj S."/>
            <person name="Subramanian S."/>
        </authorList>
    </citation>
    <scope>NUCLEOTIDE SEQUENCE [LARGE SCALE GENOMIC DNA]</scope>
    <source>
        <strain evidence="7">DSM 2262</strain>
    </source>
</reference>
<dbReference type="Pfam" id="PF01068">
    <property type="entry name" value="DNA_ligase_A_M"/>
    <property type="match status" value="1"/>
</dbReference>
<organism evidence="7 8">
    <name type="scientific">Cystobacter fuscus (strain ATCC 25194 / DSM 2262 / NBRC 100088 / M29)</name>
    <dbReference type="NCBI Taxonomy" id="1242864"/>
    <lineage>
        <taxon>Bacteria</taxon>
        <taxon>Pseudomonadati</taxon>
        <taxon>Myxococcota</taxon>
        <taxon>Myxococcia</taxon>
        <taxon>Myxococcales</taxon>
        <taxon>Cystobacterineae</taxon>
        <taxon>Archangiaceae</taxon>
        <taxon>Cystobacter</taxon>
    </lineage>
</organism>
<dbReference type="Gene3D" id="3.30.470.30">
    <property type="entry name" value="DNA ligase/mRNA capping enzyme"/>
    <property type="match status" value="1"/>
</dbReference>
<dbReference type="InterPro" id="IPR044117">
    <property type="entry name" value="OBF_LigC-like"/>
</dbReference>
<keyword evidence="8" id="KW-1185">Reference proteome</keyword>
<dbReference type="SUPFAM" id="SSF56091">
    <property type="entry name" value="DNA ligase/mRNA capping enzyme, catalytic domain"/>
    <property type="match status" value="1"/>
</dbReference>
<keyword evidence="3 7" id="KW-0436">Ligase</keyword>
<dbReference type="InterPro" id="IPR050191">
    <property type="entry name" value="ATP-dep_DNA_ligase"/>
</dbReference>
<evidence type="ECO:0000256" key="4">
    <source>
        <dbReference type="ARBA" id="ARBA00034003"/>
    </source>
</evidence>
<evidence type="ECO:0000256" key="1">
    <source>
        <dbReference type="ARBA" id="ARBA00007572"/>
    </source>
</evidence>
<evidence type="ECO:0000256" key="2">
    <source>
        <dbReference type="ARBA" id="ARBA00012727"/>
    </source>
</evidence>